<reference evidence="6 7" key="1">
    <citation type="submission" date="2022-07" db="EMBL/GenBank/DDBJ databases">
        <title>Genome-wide signatures of adaptation to extreme environments.</title>
        <authorList>
            <person name="Cho C.H."/>
            <person name="Yoon H.S."/>
        </authorList>
    </citation>
    <scope>NUCLEOTIDE SEQUENCE [LARGE SCALE GENOMIC DNA]</scope>
    <source>
        <strain evidence="6 7">108.79 E11</strain>
    </source>
</reference>
<organism evidence="6 7">
    <name type="scientific">Galdieria yellowstonensis</name>
    <dbReference type="NCBI Taxonomy" id="3028027"/>
    <lineage>
        <taxon>Eukaryota</taxon>
        <taxon>Rhodophyta</taxon>
        <taxon>Bangiophyceae</taxon>
        <taxon>Galdieriales</taxon>
        <taxon>Galdieriaceae</taxon>
        <taxon>Galdieria</taxon>
    </lineage>
</organism>
<dbReference type="Proteomes" id="UP001300502">
    <property type="component" value="Unassembled WGS sequence"/>
</dbReference>
<comment type="pathway">
    <text evidence="2">Carbohydrate degradation; pentose phosphate pathway; D-ribose 5-phosphate from D-ribulose 5-phosphate (non-oxidative stage): step 1/1.</text>
</comment>
<dbReference type="NCBIfam" id="NF001924">
    <property type="entry name" value="PRK00702.1"/>
    <property type="match status" value="1"/>
</dbReference>
<dbReference type="InterPro" id="IPR020672">
    <property type="entry name" value="Ribose5P_isomerase_typA_subgr"/>
</dbReference>
<comment type="catalytic activity">
    <reaction evidence="1">
        <text>aldehydo-D-ribose 5-phosphate = D-ribulose 5-phosphate</text>
        <dbReference type="Rhea" id="RHEA:14657"/>
        <dbReference type="ChEBI" id="CHEBI:58121"/>
        <dbReference type="ChEBI" id="CHEBI:58273"/>
        <dbReference type="EC" id="5.3.1.6"/>
    </reaction>
</comment>
<comment type="caution">
    <text evidence="6">The sequence shown here is derived from an EMBL/GenBank/DDBJ whole genome shotgun (WGS) entry which is preliminary data.</text>
</comment>
<dbReference type="InterPro" id="IPR050262">
    <property type="entry name" value="Ribose-5P_isomerase"/>
</dbReference>
<dbReference type="Pfam" id="PF06026">
    <property type="entry name" value="Rib_5-P_isom_A"/>
    <property type="match status" value="1"/>
</dbReference>
<evidence type="ECO:0000256" key="1">
    <source>
        <dbReference type="ARBA" id="ARBA00001713"/>
    </source>
</evidence>
<dbReference type="SUPFAM" id="SSF75445">
    <property type="entry name" value="D-ribose-5-phosphate isomerase (RpiA), lid domain"/>
    <property type="match status" value="1"/>
</dbReference>
<dbReference type="InterPro" id="IPR004788">
    <property type="entry name" value="Ribose5P_isomerase_type_A"/>
</dbReference>
<name>A0AAV9IDH5_9RHOD</name>
<evidence type="ECO:0000313" key="7">
    <source>
        <dbReference type="Proteomes" id="UP001300502"/>
    </source>
</evidence>
<dbReference type="NCBIfam" id="TIGR00021">
    <property type="entry name" value="rpiA"/>
    <property type="match status" value="1"/>
</dbReference>
<evidence type="ECO:0000256" key="2">
    <source>
        <dbReference type="ARBA" id="ARBA00004988"/>
    </source>
</evidence>
<dbReference type="PANTHER" id="PTHR43748">
    <property type="entry name" value="RIBOSE-5-PHOSPHATE ISOMERASE 3, CHLOROPLASTIC-RELATED"/>
    <property type="match status" value="1"/>
</dbReference>
<dbReference type="SUPFAM" id="SSF100950">
    <property type="entry name" value="NagB/RpiA/CoA transferase-like"/>
    <property type="match status" value="1"/>
</dbReference>
<accession>A0AAV9IDH5</accession>
<comment type="similarity">
    <text evidence="3">Belongs to the ribose 5-phosphate isomerase family.</text>
</comment>
<evidence type="ECO:0000256" key="5">
    <source>
        <dbReference type="ARBA" id="ARBA00023235"/>
    </source>
</evidence>
<evidence type="ECO:0000313" key="6">
    <source>
        <dbReference type="EMBL" id="KAK4525490.1"/>
    </source>
</evidence>
<dbReference type="AlphaFoldDB" id="A0AAV9IDH5"/>
<proteinExistence type="inferred from homology"/>
<evidence type="ECO:0000256" key="4">
    <source>
        <dbReference type="ARBA" id="ARBA00011959"/>
    </source>
</evidence>
<gene>
    <name evidence="6" type="ORF">GAYE_SCF13G3398</name>
</gene>
<keyword evidence="5" id="KW-0413">Isomerase</keyword>
<dbReference type="PANTHER" id="PTHR43748:SF3">
    <property type="entry name" value="RIBOSE-5-PHOSPHATE ISOMERASE 3, CHLOROPLASTIC-RELATED"/>
    <property type="match status" value="1"/>
</dbReference>
<dbReference type="EMBL" id="JANCYU010000031">
    <property type="protein sequence ID" value="KAK4525490.1"/>
    <property type="molecule type" value="Genomic_DNA"/>
</dbReference>
<dbReference type="GO" id="GO:0004751">
    <property type="term" value="F:ribose-5-phosphate isomerase activity"/>
    <property type="evidence" value="ECO:0007669"/>
    <property type="project" value="UniProtKB-EC"/>
</dbReference>
<dbReference type="HAMAP" id="MF_00170">
    <property type="entry name" value="Rib_5P_isom_A"/>
    <property type="match status" value="1"/>
</dbReference>
<evidence type="ECO:0000256" key="3">
    <source>
        <dbReference type="ARBA" id="ARBA00008088"/>
    </source>
</evidence>
<dbReference type="InterPro" id="IPR037171">
    <property type="entry name" value="NagB/RpiA_transferase-like"/>
</dbReference>
<dbReference type="Gene3D" id="3.40.50.1360">
    <property type="match status" value="1"/>
</dbReference>
<dbReference type="Gene3D" id="3.30.70.260">
    <property type="match status" value="1"/>
</dbReference>
<protein>
    <recommendedName>
        <fullName evidence="4">ribose-5-phosphate isomerase</fullName>
        <ecNumber evidence="4">5.3.1.6</ecNumber>
    </recommendedName>
</protein>
<keyword evidence="7" id="KW-1185">Reference proteome</keyword>
<sequence>MSRAVQTQVACTEDMKKAAGYRAVDDHIHSGMVVGLGTGSTAYYAVERLGQKIKNGELVDIVAIPTSTKTENQARSWNIPLGTLDTHPSPDVAIDGADEVDSHLNLIKGRGGALLREKMVAIEAEKFVIIVVESKLVQGLGVTGALPVEITPFCWKRTMRCLLDVEAFQGCQVSATLRQEQDRIYVTDNHNYIVDLFFKEPIPELVSAARQLIDIVGVVEHGLFLHMADVCLVSGKEGIRLIEKK</sequence>
<dbReference type="CDD" id="cd01398">
    <property type="entry name" value="RPI_A"/>
    <property type="match status" value="1"/>
</dbReference>
<dbReference type="EC" id="5.3.1.6" evidence="4"/>
<dbReference type="GO" id="GO:0009052">
    <property type="term" value="P:pentose-phosphate shunt, non-oxidative branch"/>
    <property type="evidence" value="ECO:0007669"/>
    <property type="project" value="InterPro"/>
</dbReference>
<dbReference type="FunFam" id="3.40.50.1360:FF:000001">
    <property type="entry name" value="Ribose-5-phosphate isomerase A"/>
    <property type="match status" value="1"/>
</dbReference>